<organism evidence="1 2">
    <name type="scientific">Carassius auratus</name>
    <name type="common">Goldfish</name>
    <dbReference type="NCBI Taxonomy" id="7957"/>
    <lineage>
        <taxon>Eukaryota</taxon>
        <taxon>Metazoa</taxon>
        <taxon>Chordata</taxon>
        <taxon>Craniata</taxon>
        <taxon>Vertebrata</taxon>
        <taxon>Euteleostomi</taxon>
        <taxon>Actinopterygii</taxon>
        <taxon>Neopterygii</taxon>
        <taxon>Teleostei</taxon>
        <taxon>Ostariophysi</taxon>
        <taxon>Cypriniformes</taxon>
        <taxon>Cyprinidae</taxon>
        <taxon>Cyprininae</taxon>
        <taxon>Carassius</taxon>
    </lineage>
</organism>
<dbReference type="Proteomes" id="UP000515129">
    <property type="component" value="Unplaced"/>
</dbReference>
<accession>A0A6P6N606</accession>
<keyword evidence="1" id="KW-1185">Reference proteome</keyword>
<dbReference type="OrthoDB" id="10036512at2759"/>
<gene>
    <name evidence="2" type="primary">LOC113075387</name>
</gene>
<evidence type="ECO:0000313" key="1">
    <source>
        <dbReference type="Proteomes" id="UP000515129"/>
    </source>
</evidence>
<name>A0A6P6N606_CARAU</name>
<dbReference type="GeneID" id="113075387"/>
<sequence length="563" mass="64206">MIPHVALGKLLTILSKDHPTLPKDPRTLLKTVTCVKTTELSGGVYHHSGIESGILSQFLVSPELQKLTSVSMQVNVDGLPLFKSSNAQFWPVLGLIEQYVCNVQQNKLPFVIGLYYGKKKPSSLHFLNPFVEEAQRLEAEGVLFERRALPFKISTFICDAPARALVRNVKGHSGYYGCDKCVQKGVHYENRMTFPQTDSAPRLDHAVRDELSDDSHQCGETPLALLSVGLVTQFPLDYMHLVCLGVTRKLLHLWLKGRRLTRFSPSMVKELSRVLLTFTPHVPCEFNRKQRSMEDVERWKATEFRQFLLYTGPVSLKGLVPTQVYNNFMLLSVGITILLNVSLCADLADYAHRILVLFVDHCSKLYGKEHVTYNMHGLVHLSQDAKKYGVLDNISCFPFENFLGCLKKLLRKPAQPLEQVVRRLSERSQHRRTNISKTRSLREHNHGPLLNGLSVKKQYEECYFQDFVVKRSEGDNCVLLENKDIVVIQNVVVDEMDNTLLIYKRFRNMVDFFTYPVESSKLGIFHLSGLSETLRFTHIANVQKKYYLLPCLDGKAGFPLIHL</sequence>
<protein>
    <submittedName>
        <fullName evidence="2">Uncharacterized protein LOC113075387 isoform X1</fullName>
    </submittedName>
</protein>
<dbReference type="PANTHER" id="PTHR33053">
    <property type="entry name" value="PROTEIN, PUTATIVE-RELATED"/>
    <property type="match status" value="1"/>
</dbReference>
<dbReference type="PANTHER" id="PTHR33053:SF24">
    <property type="entry name" value="TRANSPOSASE DOMAIN-CONTAINING PROTEIN"/>
    <property type="match status" value="1"/>
</dbReference>
<dbReference type="KEGG" id="caua:113075387"/>
<evidence type="ECO:0000313" key="2">
    <source>
        <dbReference type="RefSeq" id="XP_026103878.1"/>
    </source>
</evidence>
<dbReference type="RefSeq" id="XP_026103878.1">
    <property type="nucleotide sequence ID" value="XM_026248093.1"/>
</dbReference>
<reference evidence="2" key="1">
    <citation type="submission" date="2025-08" db="UniProtKB">
        <authorList>
            <consortium name="RefSeq"/>
        </authorList>
    </citation>
    <scope>IDENTIFICATION</scope>
    <source>
        <strain evidence="2">Wakin</strain>
        <tissue evidence="2">Muscle</tissue>
    </source>
</reference>
<dbReference type="AlphaFoldDB" id="A0A6P6N606"/>
<proteinExistence type="predicted"/>